<sequence>MNILYDQDTEGCLQERVALEWIVLADGILSAEIPAELKQMPEIMKEMFYPYDKRPEMILADADGKNQMTFQRIDKKLRPEETRKAAEAVREYISSRHPRSELSPVHLYVAGQYPAGWFTMELEEFGEKQQHTKAVLSVRNQMFLATATYPEQDRMKWEVLLKQFFHTLHETT</sequence>
<name>A0AAU7PUY8_9FIRM</name>
<reference evidence="1" key="1">
    <citation type="submission" date="2024-06" db="EMBL/GenBank/DDBJ databases">
        <title>Lacrimispora cavernae sp. nov., a novel anaerobe isolated from bat guano pile inside a cave.</title>
        <authorList>
            <person name="Miller S.L."/>
            <person name="Lu N."/>
            <person name="King J."/>
            <person name="Sankaranarayanan K."/>
            <person name="Lawson P.A."/>
        </authorList>
    </citation>
    <scope>NUCLEOTIDE SEQUENCE</scope>
    <source>
        <strain evidence="1">BS-2</strain>
    </source>
</reference>
<dbReference type="RefSeq" id="WP_349948729.1">
    <property type="nucleotide sequence ID" value="NZ_CP157940.1"/>
</dbReference>
<dbReference type="EMBL" id="CP157940">
    <property type="protein sequence ID" value="XBS56100.1"/>
    <property type="molecule type" value="Genomic_DNA"/>
</dbReference>
<gene>
    <name evidence="1" type="ORF">ABFV83_10030</name>
</gene>
<dbReference type="AlphaFoldDB" id="A0AAU7PUY8"/>
<evidence type="ECO:0000313" key="1">
    <source>
        <dbReference type="EMBL" id="XBS56100.1"/>
    </source>
</evidence>
<proteinExistence type="predicted"/>
<evidence type="ECO:0008006" key="2">
    <source>
        <dbReference type="Google" id="ProtNLM"/>
    </source>
</evidence>
<organism evidence="1">
    <name type="scientific">Lacrimispora sp. BS-2</name>
    <dbReference type="NCBI Taxonomy" id="3151850"/>
    <lineage>
        <taxon>Bacteria</taxon>
        <taxon>Bacillati</taxon>
        <taxon>Bacillota</taxon>
        <taxon>Clostridia</taxon>
        <taxon>Lachnospirales</taxon>
        <taxon>Lachnospiraceae</taxon>
        <taxon>Lacrimispora</taxon>
    </lineage>
</organism>
<accession>A0AAU7PUY8</accession>
<protein>
    <recommendedName>
        <fullName evidence="2">DUF1795 domain-containing protein</fullName>
    </recommendedName>
</protein>